<feature type="region of interest" description="Disordered" evidence="1">
    <location>
        <begin position="1"/>
        <end position="64"/>
    </location>
</feature>
<protein>
    <submittedName>
        <fullName evidence="2">Uncharacterized protein</fullName>
    </submittedName>
</protein>
<keyword evidence="3" id="KW-1185">Reference proteome</keyword>
<dbReference type="EMBL" id="JAPEVI010000002">
    <property type="protein sequence ID" value="MCX2721281.1"/>
    <property type="molecule type" value="Genomic_DNA"/>
</dbReference>
<dbReference type="Proteomes" id="UP001300261">
    <property type="component" value="Unassembled WGS sequence"/>
</dbReference>
<evidence type="ECO:0000313" key="2">
    <source>
        <dbReference type="EMBL" id="MCX2721281.1"/>
    </source>
</evidence>
<organism evidence="2 3">
    <name type="scientific">Roseibium salinum</name>
    <dbReference type="NCBI Taxonomy" id="1604349"/>
    <lineage>
        <taxon>Bacteria</taxon>
        <taxon>Pseudomonadati</taxon>
        <taxon>Pseudomonadota</taxon>
        <taxon>Alphaproteobacteria</taxon>
        <taxon>Hyphomicrobiales</taxon>
        <taxon>Stappiaceae</taxon>
        <taxon>Roseibium</taxon>
    </lineage>
</organism>
<sequence length="219" mass="22938">MREHDEAMARPAGNGNVAIATAALQPDIAPSGETGAPDAQAGQNDAEPAQDATTRRDGQAENPAIAEFVETNEAIRSMIEVVEAEQSLLWVSSPASARNASAPKLRVVDGESAADAEDPAEQNRIVNLEAKAAPDARVDPARPVKDQPLPQIPPRVRTRVRISPHDPFARRMPGADRDRAPVAGRVAAVAAAVADRVAAGRPPIPTSASATTIRTFAMS</sequence>
<accession>A0ABT3QWH6</accession>
<evidence type="ECO:0000313" key="3">
    <source>
        <dbReference type="Proteomes" id="UP001300261"/>
    </source>
</evidence>
<feature type="compositionally biased region" description="Basic and acidic residues" evidence="1">
    <location>
        <begin position="132"/>
        <end position="145"/>
    </location>
</feature>
<proteinExistence type="predicted"/>
<reference evidence="2 3" key="1">
    <citation type="journal article" date="2016" name="Int. J. Syst. Evol. Microbiol.">
        <title>Labrenzia salina sp. nov., isolated from the rhizosphere of the halophyte Arthrocnemum macrostachyum.</title>
        <authorList>
            <person name="Camacho M."/>
            <person name="Redondo-Gomez S."/>
            <person name="Rodriguez-Llorente I."/>
            <person name="Rohde M."/>
            <person name="Sproer C."/>
            <person name="Schumann P."/>
            <person name="Klenk H.P."/>
            <person name="Montero-Calasanz M.D.C."/>
        </authorList>
    </citation>
    <scope>NUCLEOTIDE SEQUENCE [LARGE SCALE GENOMIC DNA]</scope>
    <source>
        <strain evidence="2 3">DSM 29163</strain>
    </source>
</reference>
<name>A0ABT3QWH6_9HYPH</name>
<feature type="region of interest" description="Disordered" evidence="1">
    <location>
        <begin position="130"/>
        <end position="156"/>
    </location>
</feature>
<comment type="caution">
    <text evidence="2">The sequence shown here is derived from an EMBL/GenBank/DDBJ whole genome shotgun (WGS) entry which is preliminary data.</text>
</comment>
<gene>
    <name evidence="2" type="ORF">ON753_02515</name>
</gene>
<evidence type="ECO:0000256" key="1">
    <source>
        <dbReference type="SAM" id="MobiDB-lite"/>
    </source>
</evidence>
<dbReference type="RefSeq" id="WP_265961354.1">
    <property type="nucleotide sequence ID" value="NZ_JAPEVI010000002.1"/>
</dbReference>